<dbReference type="PATRIC" id="fig|1235788.3.peg.739"/>
<comment type="caution">
    <text evidence="2">The sequence shown here is derived from an EMBL/GenBank/DDBJ whole genome shotgun (WGS) entry which is preliminary data.</text>
</comment>
<feature type="transmembrane region" description="Helical" evidence="1">
    <location>
        <begin position="82"/>
        <end position="101"/>
    </location>
</feature>
<proteinExistence type="inferred from homology"/>
<dbReference type="PANTHER" id="PTHR34300:SF2">
    <property type="entry name" value="QUEUOSINE PRECURSOR TRANSPORTER-RELATED"/>
    <property type="match status" value="1"/>
</dbReference>
<feature type="transmembrane region" description="Helical" evidence="1">
    <location>
        <begin position="44"/>
        <end position="62"/>
    </location>
</feature>
<keyword evidence="1" id="KW-0813">Transport</keyword>
<feature type="transmembrane region" description="Helical" evidence="1">
    <location>
        <begin position="113"/>
        <end position="132"/>
    </location>
</feature>
<keyword evidence="1" id="KW-0812">Transmembrane</keyword>
<dbReference type="GO" id="GO:0022857">
    <property type="term" value="F:transmembrane transporter activity"/>
    <property type="evidence" value="ECO:0007669"/>
    <property type="project" value="UniProtKB-UniRule"/>
</dbReference>
<evidence type="ECO:0000313" key="4">
    <source>
        <dbReference type="Proteomes" id="UP000014200"/>
    </source>
</evidence>
<dbReference type="RefSeq" id="WP_016275210.1">
    <property type="nucleotide sequence ID" value="NZ_CAJUNV010000022.1"/>
</dbReference>
<dbReference type="GeneID" id="82155856"/>
<keyword evidence="4" id="KW-1185">Reference proteome</keyword>
<dbReference type="OrthoDB" id="9805479at2"/>
<comment type="similarity">
    <text evidence="1">Belongs to the vitamin uptake transporter (VUT/ECF) (TC 2.A.88) family. Q precursor transporter subfamily.</text>
</comment>
<keyword evidence="1" id="KW-0472">Membrane</keyword>
<dbReference type="AlphaFoldDB" id="R9IBI6"/>
<evidence type="ECO:0000313" key="2">
    <source>
        <dbReference type="EMBL" id="EOS14729.1"/>
    </source>
</evidence>
<dbReference type="NCBIfam" id="TIGR00697">
    <property type="entry name" value="queuosine precursor transporter"/>
    <property type="match status" value="1"/>
</dbReference>
<reference evidence="3 5" key="2">
    <citation type="submission" date="2019-04" db="EMBL/GenBank/DDBJ databases">
        <title>Microbes associate with the intestines of laboratory mice.</title>
        <authorList>
            <person name="Navarre W."/>
            <person name="Wong E."/>
            <person name="Huang K."/>
            <person name="Tropini C."/>
            <person name="Ng K."/>
            <person name="Yu B."/>
        </authorList>
    </citation>
    <scope>NUCLEOTIDE SEQUENCE [LARGE SCALE GENOMIC DNA]</scope>
    <source>
        <strain evidence="3 5">NM22_B1</strain>
    </source>
</reference>
<keyword evidence="1" id="KW-1003">Cell membrane</keyword>
<dbReference type="HAMAP" id="MF_02088">
    <property type="entry name" value="Q_prec_transport"/>
    <property type="match status" value="1"/>
</dbReference>
<dbReference type="Proteomes" id="UP000310760">
    <property type="component" value="Unassembled WGS sequence"/>
</dbReference>
<dbReference type="Pfam" id="PF02592">
    <property type="entry name" value="Vut_1"/>
    <property type="match status" value="1"/>
</dbReference>
<reference evidence="2 4" key="1">
    <citation type="submission" date="2013-04" db="EMBL/GenBank/DDBJ databases">
        <title>The Genome Sequence of Bacteroides massiliensis dnLKV3.</title>
        <authorList>
            <consortium name="The Broad Institute Genomics Platform"/>
            <consortium name="The Broad Institute Genome Sequencing Center for Infectious Disease"/>
            <person name="Earl A."/>
            <person name="Xavier R."/>
            <person name="Kuhn K."/>
            <person name="Stappenbeck T."/>
            <person name="Walker B."/>
            <person name="Young S."/>
            <person name="Zeng Q."/>
            <person name="Gargeya S."/>
            <person name="Fitzgerald M."/>
            <person name="Haas B."/>
            <person name="Abouelleil A."/>
            <person name="Allen A.W."/>
            <person name="Alvarado L."/>
            <person name="Arachchi H.M."/>
            <person name="Berlin A.M."/>
            <person name="Chapman S.B."/>
            <person name="Gainer-Dewar J."/>
            <person name="Goldberg J."/>
            <person name="Griggs A."/>
            <person name="Gujja S."/>
            <person name="Hansen M."/>
            <person name="Howarth C."/>
            <person name="Imamovic A."/>
            <person name="Ireland A."/>
            <person name="Larimer J."/>
            <person name="McCowan C."/>
            <person name="Murphy C."/>
            <person name="Pearson M."/>
            <person name="Poon T.W."/>
            <person name="Priest M."/>
            <person name="Roberts A."/>
            <person name="Saif S."/>
            <person name="Shea T."/>
            <person name="Sisk P."/>
            <person name="Sykes S."/>
            <person name="Wortman J."/>
            <person name="Nusbaum C."/>
            <person name="Birren B."/>
        </authorList>
    </citation>
    <scope>NUCLEOTIDE SEQUENCE [LARGE SCALE GENOMIC DNA]</scope>
    <source>
        <strain evidence="4">dnLKV3</strain>
        <strain evidence="2">DnLKV3</strain>
    </source>
</reference>
<evidence type="ECO:0000256" key="1">
    <source>
        <dbReference type="HAMAP-Rule" id="MF_02088"/>
    </source>
</evidence>
<comment type="function">
    <text evidence="1">Involved in the import of queuosine (Q) precursors, required for Q precursor salvage.</text>
</comment>
<dbReference type="STRING" id="1235788.C802_00736"/>
<dbReference type="EMBL" id="ASSP01000006">
    <property type="protein sequence ID" value="EOS14729.1"/>
    <property type="molecule type" value="Genomic_DNA"/>
</dbReference>
<comment type="subcellular location">
    <subcellularLocation>
        <location evidence="1">Cell membrane</location>
        <topology evidence="1">Multi-pass membrane protein</topology>
    </subcellularLocation>
</comment>
<dbReference type="HOGENOM" id="CLU_075503_0_1_10"/>
<dbReference type="GO" id="GO:0005886">
    <property type="term" value="C:plasma membrane"/>
    <property type="evidence" value="ECO:0007669"/>
    <property type="project" value="UniProtKB-SubCell"/>
</dbReference>
<protein>
    <recommendedName>
        <fullName evidence="1">Probable queuosine precursor transporter</fullName>
        <shortName evidence="1">Q precursor transporter</shortName>
    </recommendedName>
</protein>
<accession>R9IBI6</accession>
<feature type="transmembrane region" description="Helical" evidence="1">
    <location>
        <begin position="12"/>
        <end position="32"/>
    </location>
</feature>
<sequence>MGNISNILFNSPFHLVWIVISLLVVILIIWLAKLREKIMGHMPLITLTTLYSALVVASVIAATKIIRFEIPWLSDWLFPDGIFVPAGVIVYAASFLITDLISEVYGKKEAMTAVFLGFTSMMIFSLYSLLMVKWEAAPYWTGQEAFVSVVNLSFRITMAGWISFIVSQNWDVRVFHWLKKDGTECGKPQHLWIRNNVSTITSQFIDSTLFISIAFIGIYDSVVNMIIAQWLIKCLIALIDTPFAYWGRYILKPPAKKPEGFVNTVKMIINNR</sequence>
<organism evidence="2 4">
    <name type="scientific">Phocaeicola sartorii</name>
    <dbReference type="NCBI Taxonomy" id="671267"/>
    <lineage>
        <taxon>Bacteria</taxon>
        <taxon>Pseudomonadati</taxon>
        <taxon>Bacteroidota</taxon>
        <taxon>Bacteroidia</taxon>
        <taxon>Bacteroidales</taxon>
        <taxon>Bacteroidaceae</taxon>
        <taxon>Phocaeicola</taxon>
    </lineage>
</organism>
<evidence type="ECO:0000313" key="5">
    <source>
        <dbReference type="Proteomes" id="UP000310760"/>
    </source>
</evidence>
<gene>
    <name evidence="2" type="ORF">C802_00736</name>
    <name evidence="3" type="ORF">E5339_16725</name>
</gene>
<dbReference type="InterPro" id="IPR003744">
    <property type="entry name" value="YhhQ"/>
</dbReference>
<evidence type="ECO:0000313" key="3">
    <source>
        <dbReference type="EMBL" id="TGY68390.1"/>
    </source>
</evidence>
<feature type="transmembrane region" description="Helical" evidence="1">
    <location>
        <begin position="152"/>
        <end position="170"/>
    </location>
</feature>
<dbReference type="PANTHER" id="PTHR34300">
    <property type="entry name" value="QUEUOSINE PRECURSOR TRANSPORTER-RELATED"/>
    <property type="match status" value="1"/>
</dbReference>
<name>R9IBI6_9BACT</name>
<dbReference type="Proteomes" id="UP000014200">
    <property type="component" value="Unassembled WGS sequence"/>
</dbReference>
<keyword evidence="1" id="KW-1133">Transmembrane helix</keyword>
<dbReference type="EMBL" id="SRYJ01000041">
    <property type="protein sequence ID" value="TGY68390.1"/>
    <property type="molecule type" value="Genomic_DNA"/>
</dbReference>